<protein>
    <recommendedName>
        <fullName evidence="8">BPTI/Kunitz inhibitor domain-containing protein</fullName>
    </recommendedName>
</protein>
<organism evidence="9 10">
    <name type="scientific">Dreissena polymorpha</name>
    <name type="common">Zebra mussel</name>
    <name type="synonym">Mytilus polymorpha</name>
    <dbReference type="NCBI Taxonomy" id="45954"/>
    <lineage>
        <taxon>Eukaryota</taxon>
        <taxon>Metazoa</taxon>
        <taxon>Spiralia</taxon>
        <taxon>Lophotrochozoa</taxon>
        <taxon>Mollusca</taxon>
        <taxon>Bivalvia</taxon>
        <taxon>Autobranchia</taxon>
        <taxon>Heteroconchia</taxon>
        <taxon>Euheterodonta</taxon>
        <taxon>Imparidentia</taxon>
        <taxon>Neoheterodontei</taxon>
        <taxon>Myida</taxon>
        <taxon>Dreissenoidea</taxon>
        <taxon>Dreissenidae</taxon>
        <taxon>Dreissena</taxon>
    </lineage>
</organism>
<dbReference type="PANTHER" id="PTHR45938:SF11">
    <property type="entry name" value="WAP, KAZAL, IMMUNOGLOBULIN, KUNITZ AND NTR DOMAIN-CONTAINING PROTEIN 2-LIKE"/>
    <property type="match status" value="1"/>
</dbReference>
<dbReference type="GO" id="GO:0048019">
    <property type="term" value="F:receptor antagonist activity"/>
    <property type="evidence" value="ECO:0007669"/>
    <property type="project" value="TreeGrafter"/>
</dbReference>
<keyword evidence="5" id="KW-0722">Serine protease inhibitor</keyword>
<evidence type="ECO:0000256" key="7">
    <source>
        <dbReference type="SAM" id="SignalP"/>
    </source>
</evidence>
<accession>A0A9D4R8Q5</accession>
<dbReference type="GO" id="GO:0050431">
    <property type="term" value="F:transforming growth factor beta binding"/>
    <property type="evidence" value="ECO:0007669"/>
    <property type="project" value="TreeGrafter"/>
</dbReference>
<evidence type="ECO:0000313" key="10">
    <source>
        <dbReference type="Proteomes" id="UP000828390"/>
    </source>
</evidence>
<dbReference type="AlphaFoldDB" id="A0A9D4R8Q5"/>
<evidence type="ECO:0000256" key="5">
    <source>
        <dbReference type="ARBA" id="ARBA00022900"/>
    </source>
</evidence>
<evidence type="ECO:0000256" key="3">
    <source>
        <dbReference type="ARBA" id="ARBA00022690"/>
    </source>
</evidence>
<reference evidence="9" key="1">
    <citation type="journal article" date="2019" name="bioRxiv">
        <title>The Genome of the Zebra Mussel, Dreissena polymorpha: A Resource for Invasive Species Research.</title>
        <authorList>
            <person name="McCartney M.A."/>
            <person name="Auch B."/>
            <person name="Kono T."/>
            <person name="Mallez S."/>
            <person name="Zhang Y."/>
            <person name="Obille A."/>
            <person name="Becker A."/>
            <person name="Abrahante J.E."/>
            <person name="Garbe J."/>
            <person name="Badalamenti J.P."/>
            <person name="Herman A."/>
            <person name="Mangelson H."/>
            <person name="Liachko I."/>
            <person name="Sullivan S."/>
            <person name="Sone E.D."/>
            <person name="Koren S."/>
            <person name="Silverstein K.A.T."/>
            <person name="Beckman K.B."/>
            <person name="Gohl D.M."/>
        </authorList>
    </citation>
    <scope>NUCLEOTIDE SEQUENCE</scope>
    <source>
        <strain evidence="9">Duluth1</strain>
        <tissue evidence="9">Whole animal</tissue>
    </source>
</reference>
<comment type="subcellular location">
    <subcellularLocation>
        <location evidence="1">Secreted</location>
    </subcellularLocation>
</comment>
<evidence type="ECO:0000313" key="9">
    <source>
        <dbReference type="EMBL" id="KAH3859201.1"/>
    </source>
</evidence>
<evidence type="ECO:0000256" key="6">
    <source>
        <dbReference type="ARBA" id="ARBA00023157"/>
    </source>
</evidence>
<dbReference type="InterPro" id="IPR002223">
    <property type="entry name" value="Kunitz_BPTI"/>
</dbReference>
<feature type="domain" description="BPTI/Kunitz inhibitor" evidence="8">
    <location>
        <begin position="25"/>
        <end position="75"/>
    </location>
</feature>
<dbReference type="PANTHER" id="PTHR45938">
    <property type="entry name" value="ACP24A4-RELATED"/>
    <property type="match status" value="1"/>
</dbReference>
<evidence type="ECO:0000259" key="8">
    <source>
        <dbReference type="PROSITE" id="PS50279"/>
    </source>
</evidence>
<feature type="chain" id="PRO_5038615632" description="BPTI/Kunitz inhibitor domain-containing protein" evidence="7">
    <location>
        <begin position="22"/>
        <end position="198"/>
    </location>
</feature>
<keyword evidence="3" id="KW-0646">Protease inhibitor</keyword>
<dbReference type="InterPro" id="IPR008296">
    <property type="entry name" value="TFPI-like"/>
</dbReference>
<reference evidence="9" key="2">
    <citation type="submission" date="2020-11" db="EMBL/GenBank/DDBJ databases">
        <authorList>
            <person name="McCartney M.A."/>
            <person name="Auch B."/>
            <person name="Kono T."/>
            <person name="Mallez S."/>
            <person name="Becker A."/>
            <person name="Gohl D.M."/>
            <person name="Silverstein K.A.T."/>
            <person name="Koren S."/>
            <person name="Bechman K.B."/>
            <person name="Herman A."/>
            <person name="Abrahante J.E."/>
            <person name="Garbe J."/>
        </authorList>
    </citation>
    <scope>NUCLEOTIDE SEQUENCE</scope>
    <source>
        <strain evidence="9">Duluth1</strain>
        <tissue evidence="9">Whole animal</tissue>
    </source>
</reference>
<dbReference type="FunFam" id="4.10.410.10:FF:000004">
    <property type="entry name" value="Tissue factor pathway inhibitor"/>
    <property type="match status" value="1"/>
</dbReference>
<dbReference type="GO" id="GO:0005615">
    <property type="term" value="C:extracellular space"/>
    <property type="evidence" value="ECO:0007669"/>
    <property type="project" value="TreeGrafter"/>
</dbReference>
<keyword evidence="2" id="KW-0964">Secreted</keyword>
<dbReference type="InterPro" id="IPR036880">
    <property type="entry name" value="Kunitz_BPTI_sf"/>
</dbReference>
<dbReference type="EMBL" id="JAIWYP010000003">
    <property type="protein sequence ID" value="KAH3859201.1"/>
    <property type="molecule type" value="Genomic_DNA"/>
</dbReference>
<dbReference type="PRINTS" id="PR00759">
    <property type="entry name" value="BASICPTASE"/>
</dbReference>
<evidence type="ECO:0000256" key="4">
    <source>
        <dbReference type="ARBA" id="ARBA00022729"/>
    </source>
</evidence>
<feature type="signal peptide" evidence="7">
    <location>
        <begin position="1"/>
        <end position="21"/>
    </location>
</feature>
<dbReference type="PROSITE" id="PS50279">
    <property type="entry name" value="BPTI_KUNITZ_2"/>
    <property type="match status" value="3"/>
</dbReference>
<evidence type="ECO:0000256" key="1">
    <source>
        <dbReference type="ARBA" id="ARBA00004613"/>
    </source>
</evidence>
<keyword evidence="4 7" id="KW-0732">Signal</keyword>
<keyword evidence="10" id="KW-1185">Reference proteome</keyword>
<dbReference type="GO" id="GO:0004867">
    <property type="term" value="F:serine-type endopeptidase inhibitor activity"/>
    <property type="evidence" value="ECO:0007669"/>
    <property type="project" value="UniProtKB-KW"/>
</dbReference>
<sequence>MQSKTLLCLNLFFVLFDNGATQDVCNLPAVTGPCKADMPRYFYNAHTCHCDKFTYGGCDGNGNRYEKLEDCNAACGEVNCPICNLPPSRGPCKAKQERWYFDATSCTCKTFTYGGCKGNLNRFMTKQDCEGSCGSYQCPVCALEMKVGPCKGAINRWYYDTKENKCKQFSWGGCEPNGNNFQNEEDCKKICKGFKQKY</sequence>
<keyword evidence="6" id="KW-1015">Disulfide bond</keyword>
<dbReference type="Gene3D" id="4.10.410.10">
    <property type="entry name" value="Pancreatic trypsin inhibitor Kunitz domain"/>
    <property type="match status" value="3"/>
</dbReference>
<proteinExistence type="predicted"/>
<dbReference type="InterPro" id="IPR020901">
    <property type="entry name" value="Prtase_inh_Kunz-CS"/>
</dbReference>
<dbReference type="SUPFAM" id="SSF57362">
    <property type="entry name" value="BPTI-like"/>
    <property type="match status" value="3"/>
</dbReference>
<dbReference type="FunFam" id="4.10.410.10:FF:000020">
    <property type="entry name" value="Collagen, type VI, alpha 3"/>
    <property type="match status" value="1"/>
</dbReference>
<comment type="caution">
    <text evidence="9">The sequence shown here is derived from an EMBL/GenBank/DDBJ whole genome shotgun (WGS) entry which is preliminary data.</text>
</comment>
<feature type="domain" description="BPTI/Kunitz inhibitor" evidence="8">
    <location>
        <begin position="141"/>
        <end position="191"/>
    </location>
</feature>
<name>A0A9D4R8Q5_DREPO</name>
<evidence type="ECO:0000256" key="2">
    <source>
        <dbReference type="ARBA" id="ARBA00022525"/>
    </source>
</evidence>
<dbReference type="SMART" id="SM00131">
    <property type="entry name" value="KU"/>
    <property type="match status" value="3"/>
</dbReference>
<dbReference type="PROSITE" id="PS00280">
    <property type="entry name" value="BPTI_KUNITZ_1"/>
    <property type="match status" value="2"/>
</dbReference>
<gene>
    <name evidence="9" type="ORF">DPMN_101917</name>
</gene>
<dbReference type="OrthoDB" id="5950222at2759"/>
<dbReference type="PIRSF" id="PIRSF001620">
    <property type="entry name" value="TFPI"/>
    <property type="match status" value="1"/>
</dbReference>
<dbReference type="CDD" id="cd00109">
    <property type="entry name" value="Kunitz-type"/>
    <property type="match status" value="2"/>
</dbReference>
<feature type="domain" description="BPTI/Kunitz inhibitor" evidence="8">
    <location>
        <begin position="83"/>
        <end position="133"/>
    </location>
</feature>
<dbReference type="Pfam" id="PF00014">
    <property type="entry name" value="Kunitz_BPTI"/>
    <property type="match status" value="3"/>
</dbReference>
<dbReference type="Proteomes" id="UP000828390">
    <property type="component" value="Unassembled WGS sequence"/>
</dbReference>